<protein>
    <submittedName>
        <fullName evidence="1 2">Uncharacterized protein</fullName>
    </submittedName>
</protein>
<dbReference type="EnsemblPlants" id="AES82663">
    <property type="protein sequence ID" value="AES82663"/>
    <property type="gene ID" value="MTR_7g115030"/>
</dbReference>
<sequence length="57" mass="7023">MWVPRCMWCYKRDIIKFLYRTTCMHLSLFFTFQFSSGLFSIDCEITNSQRRITKTRD</sequence>
<keyword evidence="3" id="KW-1185">Reference proteome</keyword>
<accession>G7L1W5</accession>
<proteinExistence type="predicted"/>
<organism evidence="1 3">
    <name type="scientific">Medicago truncatula</name>
    <name type="common">Barrel medic</name>
    <name type="synonym">Medicago tribuloides</name>
    <dbReference type="NCBI Taxonomy" id="3880"/>
    <lineage>
        <taxon>Eukaryota</taxon>
        <taxon>Viridiplantae</taxon>
        <taxon>Streptophyta</taxon>
        <taxon>Embryophyta</taxon>
        <taxon>Tracheophyta</taxon>
        <taxon>Spermatophyta</taxon>
        <taxon>Magnoliopsida</taxon>
        <taxon>eudicotyledons</taxon>
        <taxon>Gunneridae</taxon>
        <taxon>Pentapetalae</taxon>
        <taxon>rosids</taxon>
        <taxon>fabids</taxon>
        <taxon>Fabales</taxon>
        <taxon>Fabaceae</taxon>
        <taxon>Papilionoideae</taxon>
        <taxon>50 kb inversion clade</taxon>
        <taxon>NPAAA clade</taxon>
        <taxon>Hologalegina</taxon>
        <taxon>IRL clade</taxon>
        <taxon>Trifolieae</taxon>
        <taxon>Medicago</taxon>
    </lineage>
</organism>
<reference evidence="2" key="3">
    <citation type="submission" date="2015-04" db="UniProtKB">
        <authorList>
            <consortium name="EnsemblPlants"/>
        </authorList>
    </citation>
    <scope>IDENTIFICATION</scope>
    <source>
        <strain evidence="2">cv. Jemalong A17</strain>
    </source>
</reference>
<dbReference type="EMBL" id="CM001223">
    <property type="protein sequence ID" value="AES82663.1"/>
    <property type="molecule type" value="Genomic_DNA"/>
</dbReference>
<gene>
    <name evidence="1" type="ordered locus">MTR_7g115030</name>
</gene>
<evidence type="ECO:0000313" key="1">
    <source>
        <dbReference type="EMBL" id="AES82663.1"/>
    </source>
</evidence>
<evidence type="ECO:0000313" key="3">
    <source>
        <dbReference type="Proteomes" id="UP000002051"/>
    </source>
</evidence>
<dbReference type="PaxDb" id="3880-AES82663"/>
<dbReference type="AlphaFoldDB" id="G7L1W5"/>
<dbReference type="Proteomes" id="UP000002051">
    <property type="component" value="Unassembled WGS sequence"/>
</dbReference>
<dbReference type="HOGENOM" id="CLU_2999535_0_0_1"/>
<name>G7L1W5_MEDTR</name>
<reference evidence="1 3" key="1">
    <citation type="journal article" date="2011" name="Nature">
        <title>The Medicago genome provides insight into the evolution of rhizobial symbioses.</title>
        <authorList>
            <person name="Young N.D."/>
            <person name="Debelle F."/>
            <person name="Oldroyd G.E."/>
            <person name="Geurts R."/>
            <person name="Cannon S.B."/>
            <person name="Udvardi M.K."/>
            <person name="Benedito V.A."/>
            <person name="Mayer K.F."/>
            <person name="Gouzy J."/>
            <person name="Schoof H."/>
            <person name="Van de Peer Y."/>
            <person name="Proost S."/>
            <person name="Cook D.R."/>
            <person name="Meyers B.C."/>
            <person name="Spannagl M."/>
            <person name="Cheung F."/>
            <person name="De Mita S."/>
            <person name="Krishnakumar V."/>
            <person name="Gundlach H."/>
            <person name="Zhou S."/>
            <person name="Mudge J."/>
            <person name="Bharti A.K."/>
            <person name="Murray J.D."/>
            <person name="Naoumkina M.A."/>
            <person name="Rosen B."/>
            <person name="Silverstein K.A."/>
            <person name="Tang H."/>
            <person name="Rombauts S."/>
            <person name="Zhao P.X."/>
            <person name="Zhou P."/>
            <person name="Barbe V."/>
            <person name="Bardou P."/>
            <person name="Bechner M."/>
            <person name="Bellec A."/>
            <person name="Berger A."/>
            <person name="Berges H."/>
            <person name="Bidwell S."/>
            <person name="Bisseling T."/>
            <person name="Choisne N."/>
            <person name="Couloux A."/>
            <person name="Denny R."/>
            <person name="Deshpande S."/>
            <person name="Dai X."/>
            <person name="Doyle J.J."/>
            <person name="Dudez A.M."/>
            <person name="Farmer A.D."/>
            <person name="Fouteau S."/>
            <person name="Franken C."/>
            <person name="Gibelin C."/>
            <person name="Gish J."/>
            <person name="Goldstein S."/>
            <person name="Gonzalez A.J."/>
            <person name="Green P.J."/>
            <person name="Hallab A."/>
            <person name="Hartog M."/>
            <person name="Hua A."/>
            <person name="Humphray S.J."/>
            <person name="Jeong D.H."/>
            <person name="Jing Y."/>
            <person name="Jocker A."/>
            <person name="Kenton S.M."/>
            <person name="Kim D.J."/>
            <person name="Klee K."/>
            <person name="Lai H."/>
            <person name="Lang C."/>
            <person name="Lin S."/>
            <person name="Macmil S.L."/>
            <person name="Magdelenat G."/>
            <person name="Matthews L."/>
            <person name="McCorrison J."/>
            <person name="Monaghan E.L."/>
            <person name="Mun J.H."/>
            <person name="Najar F.Z."/>
            <person name="Nicholson C."/>
            <person name="Noirot C."/>
            <person name="O'Bleness M."/>
            <person name="Paule C.R."/>
            <person name="Poulain J."/>
            <person name="Prion F."/>
            <person name="Qin B."/>
            <person name="Qu C."/>
            <person name="Retzel E.F."/>
            <person name="Riddle C."/>
            <person name="Sallet E."/>
            <person name="Samain S."/>
            <person name="Samson N."/>
            <person name="Sanders I."/>
            <person name="Saurat O."/>
            <person name="Scarpelli C."/>
            <person name="Schiex T."/>
            <person name="Segurens B."/>
            <person name="Severin A.J."/>
            <person name="Sherrier D.J."/>
            <person name="Shi R."/>
            <person name="Sims S."/>
            <person name="Singer S.R."/>
            <person name="Sinharoy S."/>
            <person name="Sterck L."/>
            <person name="Viollet A."/>
            <person name="Wang B.B."/>
            <person name="Wang K."/>
            <person name="Wang M."/>
            <person name="Wang X."/>
            <person name="Warfsmann J."/>
            <person name="Weissenbach J."/>
            <person name="White D.D."/>
            <person name="White J.D."/>
            <person name="Wiley G.B."/>
            <person name="Wincker P."/>
            <person name="Xing Y."/>
            <person name="Yang L."/>
            <person name="Yao Z."/>
            <person name="Ying F."/>
            <person name="Zhai J."/>
            <person name="Zhou L."/>
            <person name="Zuber A."/>
            <person name="Denarie J."/>
            <person name="Dixon R.A."/>
            <person name="May G.D."/>
            <person name="Schwartz D.C."/>
            <person name="Rogers J."/>
            <person name="Quetier F."/>
            <person name="Town C.D."/>
            <person name="Roe B.A."/>
        </authorList>
    </citation>
    <scope>NUCLEOTIDE SEQUENCE [LARGE SCALE GENOMIC DNA]</scope>
    <source>
        <strain evidence="1">A17</strain>
        <strain evidence="2 3">cv. Jemalong A17</strain>
    </source>
</reference>
<evidence type="ECO:0000313" key="2">
    <source>
        <dbReference type="EnsemblPlants" id="AES82663"/>
    </source>
</evidence>
<reference evidence="1 3" key="2">
    <citation type="journal article" date="2014" name="BMC Genomics">
        <title>An improved genome release (version Mt4.0) for the model legume Medicago truncatula.</title>
        <authorList>
            <person name="Tang H."/>
            <person name="Krishnakumar V."/>
            <person name="Bidwell S."/>
            <person name="Rosen B."/>
            <person name="Chan A."/>
            <person name="Zhou S."/>
            <person name="Gentzbittel L."/>
            <person name="Childs K.L."/>
            <person name="Yandell M."/>
            <person name="Gundlach H."/>
            <person name="Mayer K.F."/>
            <person name="Schwartz D.C."/>
            <person name="Town C.D."/>
        </authorList>
    </citation>
    <scope>GENOME REANNOTATION</scope>
    <source>
        <strain evidence="2 3">cv. Jemalong A17</strain>
    </source>
</reference>